<dbReference type="Proteomes" id="UP001597097">
    <property type="component" value="Unassembled WGS sequence"/>
</dbReference>
<dbReference type="InterPro" id="IPR016160">
    <property type="entry name" value="Ald_DH_CS_CYS"/>
</dbReference>
<feature type="domain" description="Aldehyde dehydrogenase" evidence="4">
    <location>
        <begin position="13"/>
        <end position="474"/>
    </location>
</feature>
<evidence type="ECO:0000259" key="4">
    <source>
        <dbReference type="Pfam" id="PF00171"/>
    </source>
</evidence>
<name>A0ABW4G4M4_9ACTN</name>
<gene>
    <name evidence="5" type="ORF">ACFSJ0_11645</name>
</gene>
<keyword evidence="2" id="KW-0560">Oxidoreductase</keyword>
<comment type="caution">
    <text evidence="5">The sequence shown here is derived from an EMBL/GenBank/DDBJ whole genome shotgun (WGS) entry which is preliminary data.</text>
</comment>
<keyword evidence="3" id="KW-0520">NAD</keyword>
<dbReference type="PANTHER" id="PTHR42986:SF1">
    <property type="entry name" value="BENZALDEHYDE DEHYDROGENASE YFMT"/>
    <property type="match status" value="1"/>
</dbReference>
<evidence type="ECO:0000313" key="6">
    <source>
        <dbReference type="Proteomes" id="UP001597097"/>
    </source>
</evidence>
<organism evidence="5 6">
    <name type="scientific">Nonomuraea guangzhouensis</name>
    <dbReference type="NCBI Taxonomy" id="1291555"/>
    <lineage>
        <taxon>Bacteria</taxon>
        <taxon>Bacillati</taxon>
        <taxon>Actinomycetota</taxon>
        <taxon>Actinomycetes</taxon>
        <taxon>Streptosporangiales</taxon>
        <taxon>Streptosporangiaceae</taxon>
        <taxon>Nonomuraea</taxon>
    </lineage>
</organism>
<sequence length="485" mass="51324">MILAVRHYIDGRWSDSNTGRRYDKHNPWTGAVLAEVAAGDAEDARHGVEAAHAAFASWSATSPTDRQSVLLRAADIVERRTEEIAGLMTAEIGCTRQVAMMHIGFCTSLLRQASGLAHDPIGQIMPSDVPGTRAYAIRGPVGVVAAIAPWNASLVLAARAIVGPMALGNTVVLKPSEESPLTGGALWAEVFAEAGLPAGVLNVVTHAPGDAGAIAEELIGHPHVRRVNFTGSTVTGRRLAEAAGRHLKRIVLQLSGHNPLIVLADADLGYAVNAAAYGAFVHQGQVCMCARRIYVERAIAAEFTERFAAKAATLPMGDPADPRTVIGPLINKWALSLVTRRVEEAVAMGAGVLAGGTPEPPCYPATVLTGVPAEAELAFDETFGPVVILDVVEDADEAVRRANESRFGLTAAVLTGQPSRGLEIARRLEAGIVHINDQPVNDEPQMPFGGVKDSGWGRFGVGFAADDFTELQWVTSRDTPRPFAF</sequence>
<accession>A0ABW4G4M4</accession>
<dbReference type="EMBL" id="JBHUCM010000012">
    <property type="protein sequence ID" value="MFD1537693.1"/>
    <property type="molecule type" value="Genomic_DNA"/>
</dbReference>
<evidence type="ECO:0000256" key="3">
    <source>
        <dbReference type="ARBA" id="ARBA00023027"/>
    </source>
</evidence>
<protein>
    <submittedName>
        <fullName evidence="5">Aldehyde dehydrogenase family protein</fullName>
    </submittedName>
</protein>
<dbReference type="RefSeq" id="WP_219537745.1">
    <property type="nucleotide sequence ID" value="NZ_JAHKRM010000040.1"/>
</dbReference>
<dbReference type="PROSITE" id="PS00070">
    <property type="entry name" value="ALDEHYDE_DEHYDR_CYS"/>
    <property type="match status" value="1"/>
</dbReference>
<dbReference type="PANTHER" id="PTHR42986">
    <property type="entry name" value="BENZALDEHYDE DEHYDROGENASE YFMT"/>
    <property type="match status" value="1"/>
</dbReference>
<evidence type="ECO:0000256" key="2">
    <source>
        <dbReference type="ARBA" id="ARBA00023002"/>
    </source>
</evidence>
<comment type="similarity">
    <text evidence="1">Belongs to the aldehyde dehydrogenase family.</text>
</comment>
<proteinExistence type="inferred from homology"/>
<evidence type="ECO:0000256" key="1">
    <source>
        <dbReference type="ARBA" id="ARBA00009986"/>
    </source>
</evidence>
<evidence type="ECO:0000313" key="5">
    <source>
        <dbReference type="EMBL" id="MFD1537693.1"/>
    </source>
</evidence>
<dbReference type="Pfam" id="PF00171">
    <property type="entry name" value="Aldedh"/>
    <property type="match status" value="1"/>
</dbReference>
<keyword evidence="6" id="KW-1185">Reference proteome</keyword>
<dbReference type="InterPro" id="IPR015590">
    <property type="entry name" value="Aldehyde_DH_dom"/>
</dbReference>
<reference evidence="6" key="1">
    <citation type="journal article" date="2019" name="Int. J. Syst. Evol. Microbiol.">
        <title>The Global Catalogue of Microorganisms (GCM) 10K type strain sequencing project: providing services to taxonomists for standard genome sequencing and annotation.</title>
        <authorList>
            <consortium name="The Broad Institute Genomics Platform"/>
            <consortium name="The Broad Institute Genome Sequencing Center for Infectious Disease"/>
            <person name="Wu L."/>
            <person name="Ma J."/>
        </authorList>
    </citation>
    <scope>NUCLEOTIDE SEQUENCE [LARGE SCALE GENOMIC DNA]</scope>
    <source>
        <strain evidence="6">CGMCC 1.15399</strain>
    </source>
</reference>